<name>A0A8H5F4X4_9AGAR</name>
<dbReference type="PANTHER" id="PTHR13947">
    <property type="entry name" value="GNAT FAMILY N-ACETYLTRANSFERASE"/>
    <property type="match status" value="1"/>
</dbReference>
<accession>A0A8H5F4X4</accession>
<gene>
    <name evidence="5" type="ORF">D9611_008218</name>
</gene>
<feature type="domain" description="N-acetyltransferase" evidence="4">
    <location>
        <begin position="120"/>
        <end position="278"/>
    </location>
</feature>
<feature type="compositionally biased region" description="Low complexity" evidence="2">
    <location>
        <begin position="1"/>
        <end position="20"/>
    </location>
</feature>
<feature type="region of interest" description="Disordered" evidence="2">
    <location>
        <begin position="1"/>
        <end position="24"/>
    </location>
</feature>
<organism evidence="5 6">
    <name type="scientific">Ephemerocybe angulata</name>
    <dbReference type="NCBI Taxonomy" id="980116"/>
    <lineage>
        <taxon>Eukaryota</taxon>
        <taxon>Fungi</taxon>
        <taxon>Dikarya</taxon>
        <taxon>Basidiomycota</taxon>
        <taxon>Agaricomycotina</taxon>
        <taxon>Agaricomycetes</taxon>
        <taxon>Agaricomycetidae</taxon>
        <taxon>Agaricales</taxon>
        <taxon>Agaricineae</taxon>
        <taxon>Psathyrellaceae</taxon>
        <taxon>Ephemerocybe</taxon>
    </lineage>
</organism>
<comment type="caution">
    <text evidence="5">The sequence shown here is derived from an EMBL/GenBank/DDBJ whole genome shotgun (WGS) entry which is preliminary data.</text>
</comment>
<dbReference type="CDD" id="cd04301">
    <property type="entry name" value="NAT_SF"/>
    <property type="match status" value="1"/>
</dbReference>
<dbReference type="PANTHER" id="PTHR13947:SF37">
    <property type="entry name" value="LD18367P"/>
    <property type="match status" value="1"/>
</dbReference>
<dbReference type="SUPFAM" id="SSF55729">
    <property type="entry name" value="Acyl-CoA N-acyltransferases (Nat)"/>
    <property type="match status" value="1"/>
</dbReference>
<dbReference type="EMBL" id="JAACJK010000165">
    <property type="protein sequence ID" value="KAF5323834.1"/>
    <property type="molecule type" value="Genomic_DNA"/>
</dbReference>
<evidence type="ECO:0000313" key="6">
    <source>
        <dbReference type="Proteomes" id="UP000541558"/>
    </source>
</evidence>
<keyword evidence="6" id="KW-1185">Reference proteome</keyword>
<reference evidence="5 6" key="1">
    <citation type="journal article" date="2020" name="ISME J.">
        <title>Uncovering the hidden diversity of litter-decomposition mechanisms in mushroom-forming fungi.</title>
        <authorList>
            <person name="Floudas D."/>
            <person name="Bentzer J."/>
            <person name="Ahren D."/>
            <person name="Johansson T."/>
            <person name="Persson P."/>
            <person name="Tunlid A."/>
        </authorList>
    </citation>
    <scope>NUCLEOTIDE SEQUENCE [LARGE SCALE GENOMIC DNA]</scope>
    <source>
        <strain evidence="5 6">CBS 175.51</strain>
    </source>
</reference>
<dbReference type="PROSITE" id="PS51186">
    <property type="entry name" value="GNAT"/>
    <property type="match status" value="1"/>
</dbReference>
<protein>
    <recommendedName>
        <fullName evidence="4">N-acetyltransferase domain-containing protein</fullName>
    </recommendedName>
</protein>
<evidence type="ECO:0000256" key="1">
    <source>
        <dbReference type="ARBA" id="ARBA00022679"/>
    </source>
</evidence>
<dbReference type="AlphaFoldDB" id="A0A8H5F4X4"/>
<feature type="transmembrane region" description="Helical" evidence="3">
    <location>
        <begin position="74"/>
        <end position="94"/>
    </location>
</feature>
<dbReference type="InterPro" id="IPR000182">
    <property type="entry name" value="GNAT_dom"/>
</dbReference>
<dbReference type="Proteomes" id="UP000541558">
    <property type="component" value="Unassembled WGS sequence"/>
</dbReference>
<sequence>MAKKAGTNPKTATTAATGTKGKLGEVGREGGLPEGVRIRRYEEADWDEVCKLVWKGACVGNDSEMAIGLRNLHLQPLSVVAYYLFATGVAAMYIKPTWIPLPEGFNHTFLGAVICFGAAAWVIYWRWEYRKAVWEGCRRAWREDMSLKEVGRRYGFEGEGVGGFWVAEGEVDGKKAVVGCVGLDPLSQRDKATVELRRLAVSPVEKYRHKGVGRALLAQAVAHAREQRKRKRPVRKLVARTTTYQPAAWELLQKEGWKVTGKKSVSLLKSQIYEYTMELVL</sequence>
<dbReference type="Gene3D" id="3.40.630.30">
    <property type="match status" value="1"/>
</dbReference>
<dbReference type="InterPro" id="IPR016181">
    <property type="entry name" value="Acyl_CoA_acyltransferase"/>
</dbReference>
<evidence type="ECO:0000256" key="2">
    <source>
        <dbReference type="SAM" id="MobiDB-lite"/>
    </source>
</evidence>
<evidence type="ECO:0000259" key="4">
    <source>
        <dbReference type="PROSITE" id="PS51186"/>
    </source>
</evidence>
<keyword evidence="1" id="KW-0808">Transferase</keyword>
<dbReference type="Pfam" id="PF00583">
    <property type="entry name" value="Acetyltransf_1"/>
    <property type="match status" value="1"/>
</dbReference>
<dbReference type="InterPro" id="IPR050769">
    <property type="entry name" value="NAT_camello-type"/>
</dbReference>
<dbReference type="OrthoDB" id="2925177at2759"/>
<feature type="transmembrane region" description="Helical" evidence="3">
    <location>
        <begin position="106"/>
        <end position="125"/>
    </location>
</feature>
<keyword evidence="3" id="KW-0812">Transmembrane</keyword>
<dbReference type="GO" id="GO:0008080">
    <property type="term" value="F:N-acetyltransferase activity"/>
    <property type="evidence" value="ECO:0007669"/>
    <property type="project" value="InterPro"/>
</dbReference>
<evidence type="ECO:0000256" key="3">
    <source>
        <dbReference type="SAM" id="Phobius"/>
    </source>
</evidence>
<keyword evidence="3" id="KW-1133">Transmembrane helix</keyword>
<keyword evidence="3" id="KW-0472">Membrane</keyword>
<evidence type="ECO:0000313" key="5">
    <source>
        <dbReference type="EMBL" id="KAF5323834.1"/>
    </source>
</evidence>
<proteinExistence type="predicted"/>